<gene>
    <name evidence="1" type="ORF">FKV42_11590</name>
</gene>
<reference evidence="1 2" key="1">
    <citation type="submission" date="2019-06" db="EMBL/GenBank/DDBJ databases">
        <title>Draft genome sequence of Methanolobus vulcani B1d.</title>
        <authorList>
            <person name="Creighbaum A.J."/>
            <person name="Ticak T."/>
            <person name="Hariraju D."/>
            <person name="Arivett B.A."/>
            <person name="Ferguson D.J.Jr."/>
        </authorList>
    </citation>
    <scope>NUCLEOTIDE SEQUENCE [LARGE SCALE GENOMIC DNA]</scope>
    <source>
        <strain evidence="1 2">B1d</strain>
    </source>
</reference>
<protein>
    <recommendedName>
        <fullName evidence="3">Asparagine synthase (Glutamine-hydrolysing)</fullName>
    </recommendedName>
</protein>
<proteinExistence type="predicted"/>
<accession>A0A7Z8KLR4</accession>
<evidence type="ECO:0000313" key="2">
    <source>
        <dbReference type="Proteomes" id="UP000319335"/>
    </source>
</evidence>
<dbReference type="SUPFAM" id="SSF52402">
    <property type="entry name" value="Adenine nucleotide alpha hydrolases-like"/>
    <property type="match status" value="1"/>
</dbReference>
<dbReference type="RefSeq" id="WP_154810473.1">
    <property type="nucleotide sequence ID" value="NZ_VIAQ01000019.1"/>
</dbReference>
<dbReference type="EMBL" id="VIAQ01000019">
    <property type="protein sequence ID" value="TQD23850.1"/>
    <property type="molecule type" value="Genomic_DNA"/>
</dbReference>
<organism evidence="1 2">
    <name type="scientific">Methanolobus vulcani</name>
    <dbReference type="NCBI Taxonomy" id="38026"/>
    <lineage>
        <taxon>Archaea</taxon>
        <taxon>Methanobacteriati</taxon>
        <taxon>Methanobacteriota</taxon>
        <taxon>Stenosarchaea group</taxon>
        <taxon>Methanomicrobia</taxon>
        <taxon>Methanosarcinales</taxon>
        <taxon>Methanosarcinaceae</taxon>
        <taxon>Methanolobus</taxon>
    </lineage>
</organism>
<dbReference type="AlphaFoldDB" id="A0A7Z8KLR4"/>
<evidence type="ECO:0008006" key="3">
    <source>
        <dbReference type="Google" id="ProtNLM"/>
    </source>
</evidence>
<name>A0A7Z8KLR4_9EURY</name>
<evidence type="ECO:0000313" key="1">
    <source>
        <dbReference type="EMBL" id="TQD23850.1"/>
    </source>
</evidence>
<dbReference type="Gene3D" id="3.40.50.620">
    <property type="entry name" value="HUPs"/>
    <property type="match status" value="1"/>
</dbReference>
<dbReference type="InterPro" id="IPR014729">
    <property type="entry name" value="Rossmann-like_a/b/a_fold"/>
</dbReference>
<comment type="caution">
    <text evidence="1">The sequence shown here is derived from an EMBL/GenBank/DDBJ whole genome shotgun (WGS) entry which is preliminary data.</text>
</comment>
<dbReference type="OrthoDB" id="8692at2157"/>
<keyword evidence="2" id="KW-1185">Reference proteome</keyword>
<sequence>MNRIIAFMIVSNNINCSNDGNKPLQYLCQRFNKNISKIKTDYFTLHVVYEGKIGELLNQENDNIHFCLGQYNNKWKSAYVLSDRFLLVTISNDRVICTSDYVGSIPVFYSLREGVVISNIEPVVITNSSTSEHDISYDSFFGFMKFSHLIWEETLYKHIFSQEPDSRYTYTLGTKEPKKTDLKSIKASNDRIYKSDIEVAKDLYRLNKDLVQNALLPYKEIVLPLSAGYDSRMIIAACSENEGLLKRLKCFTYGSENSVEVIAAKELCKVYGVYWRHIELPCQFLERHYLNPILNIFGSSLHLHGMYQLEFWEKIKPFLETDSPVLTSGFMTGVPAGQHVSKLKIQNKNSSLTEAMENFSQSKYWKNDELIRAFDFFDQKMLDLAEKRFKKAFDRFDGRIDQKSVLFDVWTRQRNFISYHPRTLEWEVPVISPHMTAVYQNFFMTLNEKHLKDRKAIELMFQYHYPDAAAIISNSNGTQSLTNHLDNMLLFYSRIMKKINLELIIPKKYLDQPVLFDIPALSHSKKSGLFPLFDSKRSTVLKQIFSEIGIEQIYDNALNGDLKAYGKLCIMQAVAYGLNLIQSEDE</sequence>
<dbReference type="Proteomes" id="UP000319335">
    <property type="component" value="Unassembled WGS sequence"/>
</dbReference>